<dbReference type="InterPro" id="IPR050612">
    <property type="entry name" value="Prok_Mopterin_Oxidored"/>
</dbReference>
<dbReference type="PROSITE" id="PS51318">
    <property type="entry name" value="TAT"/>
    <property type="match status" value="1"/>
</dbReference>
<keyword evidence="5" id="KW-0408">Iron</keyword>
<sequence length="834" mass="91472">MTQAKTEARFTRRSFIKGAAALTATGALAGCAPVADNLAETGDAASLQESPDEIFSGVCRGDCFGGCFLNLHVRDGKLVRTSMREFPDASYNRICSKGLSHPERVYSSKRLQYPMKRIGERGEGKFERISWDEAIETIATTWRGFAEEYGAESMAVFYGGGCAGSIGGGMWGSALSRFIAATGCSTVMQAVDMAMGYGMGRALGSGSSFAYQNEPTDWKNSKTIICWGSNPFMSMPQVGHFILEAKEAGTKYIVIDPVFNFNAAKADQYIYVNPATDGALALGITGRIIAEQSYDDNFLKHHSEAAFLIKEDGSQLRLSDLGVDPEQNGVDPDTGEPVIVDPFVVWDESTSSAVALEDAVDPAIEGVESVKGIPVKTQFDQLKELTASYTLERTEELTGVPVDTIKELARIYAEEGPVNTLWAVGPDHYNNGAYNYWCMTLPALMTGQIGKPGAAVGAMSSMELGNIVNATQGAFPVDDDGTVLYGSGTIVNLNNIGSILDSGVITGTEVPLKGCYICFTNPVSVNTNRAYTIDWIKKLEFVVVADITMTETAKYADILLPVCHWFECTELFGTYITHPYAILQKPVLERMYESKSDFEIYKMILEQLNLGKFLDMTEEEYMSMLLDNDTCRERGVTVEALSENGAVRVFGQSEHIAMEGAVFATSTGRASFYQEAVALGYDIGQEVDETKEKVPYWEPAKEADINSAIREKYPFVVITENMRTRTHSEWWDVESLKEYEPGPFVRVSVDDAKELDVAEGDMVRLYNDRGALVLPVVINPGLPKGIVTGPRAYQIEEHIDGGWNDITSHEFNQACENMVFYDVAVAIEKINEEA</sequence>
<dbReference type="PANTHER" id="PTHR43742">
    <property type="entry name" value="TRIMETHYLAMINE-N-OXIDE REDUCTASE"/>
    <property type="match status" value="1"/>
</dbReference>
<feature type="signal peptide" evidence="7">
    <location>
        <begin position="1"/>
        <end position="29"/>
    </location>
</feature>
<dbReference type="Pfam" id="PF00384">
    <property type="entry name" value="Molybdopterin"/>
    <property type="match status" value="1"/>
</dbReference>
<evidence type="ECO:0000313" key="9">
    <source>
        <dbReference type="EMBL" id="MEC4176724.1"/>
    </source>
</evidence>
<keyword evidence="4" id="KW-0560">Oxidoreductase</keyword>
<dbReference type="InterPro" id="IPR006657">
    <property type="entry name" value="MoPterin_dinucl-bd_dom"/>
</dbReference>
<keyword evidence="6" id="KW-0411">Iron-sulfur</keyword>
<dbReference type="Gene3D" id="2.40.40.20">
    <property type="match status" value="1"/>
</dbReference>
<evidence type="ECO:0000256" key="4">
    <source>
        <dbReference type="ARBA" id="ARBA00023002"/>
    </source>
</evidence>
<dbReference type="RefSeq" id="WP_338211205.1">
    <property type="nucleotide sequence ID" value="NZ_JAYMFF010000020.1"/>
</dbReference>
<keyword evidence="2" id="KW-0479">Metal-binding</keyword>
<dbReference type="SUPFAM" id="SSF50692">
    <property type="entry name" value="ADC-like"/>
    <property type="match status" value="1"/>
</dbReference>
<dbReference type="InterPro" id="IPR009010">
    <property type="entry name" value="Asp_de-COase-like_dom_sf"/>
</dbReference>
<proteinExistence type="inferred from homology"/>
<feature type="chain" id="PRO_5045568804" evidence="7">
    <location>
        <begin position="30"/>
        <end position="834"/>
    </location>
</feature>
<dbReference type="Proteomes" id="UP001349994">
    <property type="component" value="Unassembled WGS sequence"/>
</dbReference>
<dbReference type="PROSITE" id="PS51257">
    <property type="entry name" value="PROKAR_LIPOPROTEIN"/>
    <property type="match status" value="1"/>
</dbReference>
<dbReference type="InterPro" id="IPR006963">
    <property type="entry name" value="Mopterin_OxRdtase_4Fe-4S_dom"/>
</dbReference>
<dbReference type="InterPro" id="IPR019546">
    <property type="entry name" value="TAT_signal_bac_arc"/>
</dbReference>
<protein>
    <submittedName>
        <fullName evidence="9">Molybdopterin-dependent oxidoreductase</fullName>
    </submittedName>
</protein>
<dbReference type="NCBIfam" id="TIGR01409">
    <property type="entry name" value="TAT_signal_seq"/>
    <property type="match status" value="1"/>
</dbReference>
<evidence type="ECO:0000313" key="10">
    <source>
        <dbReference type="Proteomes" id="UP001349994"/>
    </source>
</evidence>
<dbReference type="InterPro" id="IPR006311">
    <property type="entry name" value="TAT_signal"/>
</dbReference>
<comment type="similarity">
    <text evidence="1">Belongs to the prokaryotic molybdopterin-containing oxidoreductase family.</text>
</comment>
<dbReference type="Gene3D" id="3.40.228.10">
    <property type="entry name" value="Dimethylsulfoxide Reductase, domain 2"/>
    <property type="match status" value="1"/>
</dbReference>
<name>A0ABU6IJX9_9ACTN</name>
<evidence type="ECO:0000256" key="6">
    <source>
        <dbReference type="ARBA" id="ARBA00023014"/>
    </source>
</evidence>
<dbReference type="PROSITE" id="PS51669">
    <property type="entry name" value="4FE4S_MOW_BIS_MGD"/>
    <property type="match status" value="1"/>
</dbReference>
<gene>
    <name evidence="9" type="ORF">VIN30_09725</name>
</gene>
<keyword evidence="3 7" id="KW-0732">Signal</keyword>
<feature type="domain" description="4Fe-4S Mo/W bis-MGD-type" evidence="8">
    <location>
        <begin position="52"/>
        <end position="109"/>
    </location>
</feature>
<accession>A0ABU6IJX9</accession>
<reference evidence="9 10" key="1">
    <citation type="submission" date="2024-01" db="EMBL/GenBank/DDBJ databases">
        <title>novel species in genus Adlercreutzia.</title>
        <authorList>
            <person name="Liu X."/>
        </authorList>
    </citation>
    <scope>NUCLEOTIDE SEQUENCE [LARGE SCALE GENOMIC DNA]</scope>
    <source>
        <strain evidence="9 10">R7</strain>
    </source>
</reference>
<dbReference type="SMART" id="SM00926">
    <property type="entry name" value="Molybdop_Fe4S4"/>
    <property type="match status" value="1"/>
</dbReference>
<comment type="caution">
    <text evidence="9">The sequence shown here is derived from an EMBL/GenBank/DDBJ whole genome shotgun (WGS) entry which is preliminary data.</text>
</comment>
<evidence type="ECO:0000256" key="2">
    <source>
        <dbReference type="ARBA" id="ARBA00022723"/>
    </source>
</evidence>
<keyword evidence="10" id="KW-1185">Reference proteome</keyword>
<dbReference type="Pfam" id="PF04879">
    <property type="entry name" value="Molybdop_Fe4S4"/>
    <property type="match status" value="1"/>
</dbReference>
<dbReference type="Pfam" id="PF01568">
    <property type="entry name" value="Molydop_binding"/>
    <property type="match status" value="1"/>
</dbReference>
<evidence type="ECO:0000256" key="1">
    <source>
        <dbReference type="ARBA" id="ARBA00010312"/>
    </source>
</evidence>
<evidence type="ECO:0000259" key="8">
    <source>
        <dbReference type="PROSITE" id="PS51669"/>
    </source>
</evidence>
<evidence type="ECO:0000256" key="5">
    <source>
        <dbReference type="ARBA" id="ARBA00023004"/>
    </source>
</evidence>
<dbReference type="EMBL" id="JAYMFF010000020">
    <property type="protein sequence ID" value="MEC4176724.1"/>
    <property type="molecule type" value="Genomic_DNA"/>
</dbReference>
<evidence type="ECO:0000256" key="7">
    <source>
        <dbReference type="SAM" id="SignalP"/>
    </source>
</evidence>
<dbReference type="Gene3D" id="3.40.50.740">
    <property type="match status" value="1"/>
</dbReference>
<evidence type="ECO:0000256" key="3">
    <source>
        <dbReference type="ARBA" id="ARBA00022729"/>
    </source>
</evidence>
<dbReference type="Gene3D" id="3.40.50.12440">
    <property type="match status" value="2"/>
</dbReference>
<dbReference type="PANTHER" id="PTHR43742:SF6">
    <property type="entry name" value="OXIDOREDUCTASE YYAE-RELATED"/>
    <property type="match status" value="1"/>
</dbReference>
<dbReference type="InterPro" id="IPR006656">
    <property type="entry name" value="Mopterin_OxRdtase"/>
</dbReference>
<dbReference type="SUPFAM" id="SSF53706">
    <property type="entry name" value="Formate dehydrogenase/DMSO reductase, domains 1-3"/>
    <property type="match status" value="1"/>
</dbReference>
<organism evidence="9 10">
    <name type="scientific">Adlercreutzia wanghongyangiae</name>
    <dbReference type="NCBI Taxonomy" id="3111451"/>
    <lineage>
        <taxon>Bacteria</taxon>
        <taxon>Bacillati</taxon>
        <taxon>Actinomycetota</taxon>
        <taxon>Coriobacteriia</taxon>
        <taxon>Eggerthellales</taxon>
        <taxon>Eggerthellaceae</taxon>
        <taxon>Adlercreutzia</taxon>
    </lineage>
</organism>